<keyword evidence="11" id="KW-1185">Reference proteome</keyword>
<dbReference type="GO" id="GO:0016151">
    <property type="term" value="F:nickel cation binding"/>
    <property type="evidence" value="ECO:0007669"/>
    <property type="project" value="InterPro"/>
</dbReference>
<dbReference type="InterPro" id="IPR004392">
    <property type="entry name" value="Hyd_mat_HypB"/>
</dbReference>
<sequence length="323" mass="35412">MCTTCGCSDSANPRVTNLQAGHTDKTIHSHSDHSHSHNAHDHGHHHHEHELDTHHDHQQEHETTVHLEQAILAKNDRLAERNRGWFLGRNIVALNLVSSPGSGKTTLLERTIHDLKDAMPISVIEGDQETQFDAERIRKAGCPVIQINTGAGCHLEADMLARGLESLQPPSNSLVLIENVGNLVCPALFDLGEQAKVVVLSVTEGEDKPLKYPHMFQHASVMILNKIDLLPHLTFDVATCLEFAHKVNPNLQVFQVSATTGKGLHHWYDWVTAQINASNRQVFANGQCIGARVSGGNGTCDRGRSRGGGLHTPDQKLFGGEHA</sequence>
<keyword evidence="6" id="KW-0862">Zinc</keyword>
<dbReference type="InterPro" id="IPR003495">
    <property type="entry name" value="CobW/HypB/UreG_nucleotide-bd"/>
</dbReference>
<evidence type="ECO:0000256" key="7">
    <source>
        <dbReference type="ARBA" id="ARBA00023134"/>
    </source>
</evidence>
<keyword evidence="7" id="KW-0342">GTP-binding</keyword>
<gene>
    <name evidence="10" type="primary">hypB</name>
    <name evidence="10" type="ORF">PP769_14770</name>
</gene>
<name>A0AA96GEH8_9BACT</name>
<dbReference type="PANTHER" id="PTHR30134">
    <property type="entry name" value="HYDROGENASE PROTEIN ASSEMBLY PROTEIN, NICKEL CHAPERONE"/>
    <property type="match status" value="1"/>
</dbReference>
<dbReference type="RefSeq" id="WP_312641452.1">
    <property type="nucleotide sequence ID" value="NZ_CP116967.1"/>
</dbReference>
<keyword evidence="4" id="KW-0547">Nucleotide-binding</keyword>
<organism evidence="10 11">
    <name type="scientific">Candidatus Nitrospira allomarina</name>
    <dbReference type="NCBI Taxonomy" id="3020900"/>
    <lineage>
        <taxon>Bacteria</taxon>
        <taxon>Pseudomonadati</taxon>
        <taxon>Nitrospirota</taxon>
        <taxon>Nitrospiria</taxon>
        <taxon>Nitrospirales</taxon>
        <taxon>Nitrospiraceae</taxon>
        <taxon>Nitrospira</taxon>
    </lineage>
</organism>
<dbReference type="PANTHER" id="PTHR30134:SF2">
    <property type="entry name" value="HYDROGENASE MATURATION FACTOR HYPB"/>
    <property type="match status" value="1"/>
</dbReference>
<evidence type="ECO:0000256" key="6">
    <source>
        <dbReference type="ARBA" id="ARBA00022833"/>
    </source>
</evidence>
<comment type="similarity">
    <text evidence="1">Belongs to the SIMIBI class G3E GTPase family. HypB/HupM subfamily.</text>
</comment>
<evidence type="ECO:0000256" key="1">
    <source>
        <dbReference type="ARBA" id="ARBA00006211"/>
    </source>
</evidence>
<evidence type="ECO:0000256" key="4">
    <source>
        <dbReference type="ARBA" id="ARBA00022741"/>
    </source>
</evidence>
<evidence type="ECO:0000256" key="5">
    <source>
        <dbReference type="ARBA" id="ARBA00022801"/>
    </source>
</evidence>
<evidence type="ECO:0000313" key="10">
    <source>
        <dbReference type="EMBL" id="WNM57229.1"/>
    </source>
</evidence>
<dbReference type="KEGG" id="nall:PP769_14770"/>
<evidence type="ECO:0000256" key="8">
    <source>
        <dbReference type="SAM" id="MobiDB-lite"/>
    </source>
</evidence>
<dbReference type="EMBL" id="CP116967">
    <property type="protein sequence ID" value="WNM57229.1"/>
    <property type="molecule type" value="Genomic_DNA"/>
</dbReference>
<dbReference type="Gene3D" id="3.40.50.300">
    <property type="entry name" value="P-loop containing nucleotide triphosphate hydrolases"/>
    <property type="match status" value="1"/>
</dbReference>
<feature type="domain" description="CobW/HypB/UreG nucleotide-binding" evidence="9">
    <location>
        <begin position="95"/>
        <end position="254"/>
    </location>
</feature>
<dbReference type="GO" id="GO:0003924">
    <property type="term" value="F:GTPase activity"/>
    <property type="evidence" value="ECO:0007669"/>
    <property type="project" value="InterPro"/>
</dbReference>
<accession>A0AA96GEH8</accession>
<proteinExistence type="inferred from homology"/>
<keyword evidence="2" id="KW-0533">Nickel</keyword>
<evidence type="ECO:0000256" key="3">
    <source>
        <dbReference type="ARBA" id="ARBA00022723"/>
    </source>
</evidence>
<dbReference type="CDD" id="cd05390">
    <property type="entry name" value="HypB"/>
    <property type="match status" value="1"/>
</dbReference>
<keyword evidence="3" id="KW-0479">Metal-binding</keyword>
<protein>
    <submittedName>
        <fullName evidence="10">Hydrogenase nickel incorporation protein HypB</fullName>
    </submittedName>
</protein>
<feature type="compositionally biased region" description="Basic and acidic residues" evidence="8">
    <location>
        <begin position="48"/>
        <end position="61"/>
    </location>
</feature>
<evidence type="ECO:0000313" key="11">
    <source>
        <dbReference type="Proteomes" id="UP001302719"/>
    </source>
</evidence>
<dbReference type="Proteomes" id="UP001302719">
    <property type="component" value="Chromosome"/>
</dbReference>
<dbReference type="InterPro" id="IPR027417">
    <property type="entry name" value="P-loop_NTPase"/>
</dbReference>
<reference evidence="10 11" key="1">
    <citation type="submission" date="2023-01" db="EMBL/GenBank/DDBJ databases">
        <title>Cultivation and genomic characterization of new, ubiquitous marine nitrite-oxidizing bacteria from the Nitrospirales.</title>
        <authorList>
            <person name="Mueller A.J."/>
            <person name="Daebeler A."/>
            <person name="Herbold C.W."/>
            <person name="Kirkegaard R.H."/>
            <person name="Daims H."/>
        </authorList>
    </citation>
    <scope>NUCLEOTIDE SEQUENCE [LARGE SCALE GENOMIC DNA]</scope>
    <source>
        <strain evidence="10 11">VA</strain>
    </source>
</reference>
<keyword evidence="5" id="KW-0378">Hydrolase</keyword>
<feature type="region of interest" description="Disordered" evidence="8">
    <location>
        <begin position="300"/>
        <end position="323"/>
    </location>
</feature>
<evidence type="ECO:0000259" key="9">
    <source>
        <dbReference type="Pfam" id="PF02492"/>
    </source>
</evidence>
<feature type="region of interest" description="Disordered" evidence="8">
    <location>
        <begin position="25"/>
        <end position="61"/>
    </location>
</feature>
<feature type="compositionally biased region" description="Basic and acidic residues" evidence="8">
    <location>
        <begin position="25"/>
        <end position="41"/>
    </location>
</feature>
<evidence type="ECO:0000256" key="2">
    <source>
        <dbReference type="ARBA" id="ARBA00022596"/>
    </source>
</evidence>
<dbReference type="GO" id="GO:0051604">
    <property type="term" value="P:protein maturation"/>
    <property type="evidence" value="ECO:0007669"/>
    <property type="project" value="InterPro"/>
</dbReference>
<dbReference type="GO" id="GO:0008270">
    <property type="term" value="F:zinc ion binding"/>
    <property type="evidence" value="ECO:0007669"/>
    <property type="project" value="TreeGrafter"/>
</dbReference>
<dbReference type="GO" id="GO:0005525">
    <property type="term" value="F:GTP binding"/>
    <property type="evidence" value="ECO:0007669"/>
    <property type="project" value="UniProtKB-KW"/>
</dbReference>
<dbReference type="Pfam" id="PF02492">
    <property type="entry name" value="cobW"/>
    <property type="match status" value="1"/>
</dbReference>
<dbReference type="AlphaFoldDB" id="A0AA96GEH8"/>
<dbReference type="SUPFAM" id="SSF52540">
    <property type="entry name" value="P-loop containing nucleoside triphosphate hydrolases"/>
    <property type="match status" value="1"/>
</dbReference>
<dbReference type="NCBIfam" id="TIGR00073">
    <property type="entry name" value="hypB"/>
    <property type="match status" value="1"/>
</dbReference>